<dbReference type="Proteomes" id="UP000265520">
    <property type="component" value="Unassembled WGS sequence"/>
</dbReference>
<evidence type="ECO:0000313" key="2">
    <source>
        <dbReference type="Proteomes" id="UP000265520"/>
    </source>
</evidence>
<accession>A0A392VH07</accession>
<organism evidence="1 2">
    <name type="scientific">Trifolium medium</name>
    <dbReference type="NCBI Taxonomy" id="97028"/>
    <lineage>
        <taxon>Eukaryota</taxon>
        <taxon>Viridiplantae</taxon>
        <taxon>Streptophyta</taxon>
        <taxon>Embryophyta</taxon>
        <taxon>Tracheophyta</taxon>
        <taxon>Spermatophyta</taxon>
        <taxon>Magnoliopsida</taxon>
        <taxon>eudicotyledons</taxon>
        <taxon>Gunneridae</taxon>
        <taxon>Pentapetalae</taxon>
        <taxon>rosids</taxon>
        <taxon>fabids</taxon>
        <taxon>Fabales</taxon>
        <taxon>Fabaceae</taxon>
        <taxon>Papilionoideae</taxon>
        <taxon>50 kb inversion clade</taxon>
        <taxon>NPAAA clade</taxon>
        <taxon>Hologalegina</taxon>
        <taxon>IRL clade</taxon>
        <taxon>Trifolieae</taxon>
        <taxon>Trifolium</taxon>
    </lineage>
</organism>
<name>A0A392VH07_9FABA</name>
<feature type="non-terminal residue" evidence="1">
    <location>
        <position position="1"/>
    </location>
</feature>
<dbReference type="EMBL" id="LXQA011148701">
    <property type="protein sequence ID" value="MCI86753.1"/>
    <property type="molecule type" value="Genomic_DNA"/>
</dbReference>
<comment type="caution">
    <text evidence="1">The sequence shown here is derived from an EMBL/GenBank/DDBJ whole genome shotgun (WGS) entry which is preliminary data.</text>
</comment>
<evidence type="ECO:0000313" key="1">
    <source>
        <dbReference type="EMBL" id="MCI86753.1"/>
    </source>
</evidence>
<keyword evidence="2" id="KW-1185">Reference proteome</keyword>
<proteinExistence type="predicted"/>
<protein>
    <submittedName>
        <fullName evidence="1">Uncharacterized protein</fullName>
    </submittedName>
</protein>
<reference evidence="1 2" key="1">
    <citation type="journal article" date="2018" name="Front. Plant Sci.">
        <title>Red Clover (Trifolium pratense) and Zigzag Clover (T. medium) - A Picture of Genomic Similarities and Differences.</title>
        <authorList>
            <person name="Dluhosova J."/>
            <person name="Istvanek J."/>
            <person name="Nedelnik J."/>
            <person name="Repkova J."/>
        </authorList>
    </citation>
    <scope>NUCLEOTIDE SEQUENCE [LARGE SCALE GENOMIC DNA]</scope>
    <source>
        <strain evidence="2">cv. 10/8</strain>
        <tissue evidence="1">Leaf</tissue>
    </source>
</reference>
<dbReference type="AlphaFoldDB" id="A0A392VH07"/>
<sequence>STSSGFDKGSLGVFLEKGTDVLPNAGASDQQIMHNLVG</sequence>